<reference evidence="1" key="2">
    <citation type="journal article" date="2015" name="Fish Shellfish Immunol.">
        <title>Early steps in the European eel (Anguilla anguilla)-Vibrio vulnificus interaction in the gills: Role of the RtxA13 toxin.</title>
        <authorList>
            <person name="Callol A."/>
            <person name="Pajuelo D."/>
            <person name="Ebbesson L."/>
            <person name="Teles M."/>
            <person name="MacKenzie S."/>
            <person name="Amaro C."/>
        </authorList>
    </citation>
    <scope>NUCLEOTIDE SEQUENCE</scope>
</reference>
<dbReference type="AlphaFoldDB" id="A0A0E9P583"/>
<dbReference type="EMBL" id="GBXM01109073">
    <property type="protein sequence ID" value="JAG99503.1"/>
    <property type="molecule type" value="Transcribed_RNA"/>
</dbReference>
<sequence length="26" mass="3036">MIKKMNIPSALINDHWPVLCRTDLLI</sequence>
<proteinExistence type="predicted"/>
<reference evidence="1" key="1">
    <citation type="submission" date="2014-11" db="EMBL/GenBank/DDBJ databases">
        <authorList>
            <person name="Amaro Gonzalez C."/>
        </authorList>
    </citation>
    <scope>NUCLEOTIDE SEQUENCE</scope>
</reference>
<accession>A0A0E9P583</accession>
<name>A0A0E9P583_ANGAN</name>
<evidence type="ECO:0000313" key="1">
    <source>
        <dbReference type="EMBL" id="JAG99503.1"/>
    </source>
</evidence>
<organism evidence="1">
    <name type="scientific">Anguilla anguilla</name>
    <name type="common">European freshwater eel</name>
    <name type="synonym">Muraena anguilla</name>
    <dbReference type="NCBI Taxonomy" id="7936"/>
    <lineage>
        <taxon>Eukaryota</taxon>
        <taxon>Metazoa</taxon>
        <taxon>Chordata</taxon>
        <taxon>Craniata</taxon>
        <taxon>Vertebrata</taxon>
        <taxon>Euteleostomi</taxon>
        <taxon>Actinopterygii</taxon>
        <taxon>Neopterygii</taxon>
        <taxon>Teleostei</taxon>
        <taxon>Anguilliformes</taxon>
        <taxon>Anguillidae</taxon>
        <taxon>Anguilla</taxon>
    </lineage>
</organism>
<protein>
    <submittedName>
        <fullName evidence="1">Uncharacterized protein</fullName>
    </submittedName>
</protein>